<gene>
    <name evidence="2" type="ORF">TrCOL_g6094</name>
</gene>
<keyword evidence="3" id="KW-1185">Reference proteome</keyword>
<evidence type="ECO:0000313" key="3">
    <source>
        <dbReference type="Proteomes" id="UP001165065"/>
    </source>
</evidence>
<reference evidence="3" key="1">
    <citation type="journal article" date="2023" name="Commun. Biol.">
        <title>Genome analysis of Parmales, the sister group of diatoms, reveals the evolutionary specialization of diatoms from phago-mixotrophs to photoautotrophs.</title>
        <authorList>
            <person name="Ban H."/>
            <person name="Sato S."/>
            <person name="Yoshikawa S."/>
            <person name="Yamada K."/>
            <person name="Nakamura Y."/>
            <person name="Ichinomiya M."/>
            <person name="Sato N."/>
            <person name="Blanc-Mathieu R."/>
            <person name="Endo H."/>
            <person name="Kuwata A."/>
            <person name="Ogata H."/>
        </authorList>
    </citation>
    <scope>NUCLEOTIDE SEQUENCE [LARGE SCALE GENOMIC DNA]</scope>
</reference>
<proteinExistence type="predicted"/>
<comment type="caution">
    <text evidence="2">The sequence shown here is derived from an EMBL/GenBank/DDBJ whole genome shotgun (WGS) entry which is preliminary data.</text>
</comment>
<organism evidence="2 3">
    <name type="scientific">Triparma columacea</name>
    <dbReference type="NCBI Taxonomy" id="722753"/>
    <lineage>
        <taxon>Eukaryota</taxon>
        <taxon>Sar</taxon>
        <taxon>Stramenopiles</taxon>
        <taxon>Ochrophyta</taxon>
        <taxon>Bolidophyceae</taxon>
        <taxon>Parmales</taxon>
        <taxon>Triparmaceae</taxon>
        <taxon>Triparma</taxon>
    </lineage>
</organism>
<name>A0A9W7GQP8_9STRA</name>
<dbReference type="EMBL" id="BRYA01000471">
    <property type="protein sequence ID" value="GMI49161.1"/>
    <property type="molecule type" value="Genomic_DNA"/>
</dbReference>
<dbReference type="Proteomes" id="UP001165065">
    <property type="component" value="Unassembled WGS sequence"/>
</dbReference>
<accession>A0A9W7GQP8</accession>
<feature type="region of interest" description="Disordered" evidence="1">
    <location>
        <begin position="20"/>
        <end position="55"/>
    </location>
</feature>
<evidence type="ECO:0000256" key="1">
    <source>
        <dbReference type="SAM" id="MobiDB-lite"/>
    </source>
</evidence>
<dbReference type="AlphaFoldDB" id="A0A9W7GQP8"/>
<evidence type="ECO:0000313" key="2">
    <source>
        <dbReference type="EMBL" id="GMI49161.1"/>
    </source>
</evidence>
<sequence>MVDNYTPTLKAPEGFFEKSSTKIEETRVTHKNHTPKKSSDTNLRPTYSPNPIPSPLAKQRVAATLKYYTQTLEPYLADATAYLLLTRPSSACVGLQTYFMGLKSDPSYLSKVTVKGSGSRSREEDGARRKVLENIGSLLTLAAAEATRRKVEGRDDIIDVLLECCKDMDKNE</sequence>
<protein>
    <submittedName>
        <fullName evidence="2">Uncharacterized protein</fullName>
    </submittedName>
</protein>